<dbReference type="InterPro" id="IPR045889">
    <property type="entry name" value="MES/HNL"/>
</dbReference>
<dbReference type="GeneID" id="93803070"/>
<reference evidence="2 3" key="1">
    <citation type="submission" date="2024-09" db="EMBL/GenBank/DDBJ databases">
        <authorList>
            <person name="Sun Q."/>
            <person name="Mori K."/>
        </authorList>
    </citation>
    <scope>NUCLEOTIDE SEQUENCE [LARGE SCALE GENOMIC DNA]</scope>
    <source>
        <strain evidence="2 3">JCM 11411</strain>
    </source>
</reference>
<dbReference type="PANTHER" id="PTHR10992">
    <property type="entry name" value="METHYLESTERASE FAMILY MEMBER"/>
    <property type="match status" value="1"/>
</dbReference>
<gene>
    <name evidence="2" type="ORF">ACFFQ6_04855</name>
</gene>
<keyword evidence="2" id="KW-0378">Hydrolase</keyword>
<dbReference type="Proteomes" id="UP001589587">
    <property type="component" value="Unassembled WGS sequence"/>
</dbReference>
<dbReference type="PANTHER" id="PTHR10992:SF1032">
    <property type="entry name" value="METHYLESTERASE 17"/>
    <property type="match status" value="1"/>
</dbReference>
<evidence type="ECO:0000259" key="1">
    <source>
        <dbReference type="Pfam" id="PF12697"/>
    </source>
</evidence>
<organism evidence="2 3">
    <name type="scientific">Rhodococcus baikonurensis</name>
    <dbReference type="NCBI Taxonomy" id="172041"/>
    <lineage>
        <taxon>Bacteria</taxon>
        <taxon>Bacillati</taxon>
        <taxon>Actinomycetota</taxon>
        <taxon>Actinomycetes</taxon>
        <taxon>Mycobacteriales</taxon>
        <taxon>Nocardiaceae</taxon>
        <taxon>Rhodococcus</taxon>
        <taxon>Rhodococcus erythropolis group</taxon>
    </lineage>
</organism>
<comment type="caution">
    <text evidence="2">The sequence shown here is derived from an EMBL/GenBank/DDBJ whole genome shotgun (WGS) entry which is preliminary data.</text>
</comment>
<dbReference type="Pfam" id="PF12697">
    <property type="entry name" value="Abhydrolase_6"/>
    <property type="match status" value="1"/>
</dbReference>
<dbReference type="InterPro" id="IPR000073">
    <property type="entry name" value="AB_hydrolase_1"/>
</dbReference>
<dbReference type="InterPro" id="IPR029058">
    <property type="entry name" value="AB_hydrolase_fold"/>
</dbReference>
<keyword evidence="3" id="KW-1185">Reference proteome</keyword>
<proteinExistence type="predicted"/>
<protein>
    <submittedName>
        <fullName evidence="2">Alpha/beta fold hydrolase</fullName>
    </submittedName>
</protein>
<dbReference type="SUPFAM" id="SSF53474">
    <property type="entry name" value="alpha/beta-Hydrolases"/>
    <property type="match status" value="1"/>
</dbReference>
<evidence type="ECO:0000313" key="2">
    <source>
        <dbReference type="EMBL" id="MFB9778999.1"/>
    </source>
</evidence>
<feature type="domain" description="AB hydrolase-1" evidence="1">
    <location>
        <begin position="6"/>
        <end position="233"/>
    </location>
</feature>
<dbReference type="RefSeq" id="WP_296552948.1">
    <property type="nucleotide sequence ID" value="NZ_JBEUOO010000002.1"/>
</dbReference>
<sequence>MSPRNIVLIHGAWAGGWVWDRVRGPLKSAGFDPVVVELPGSGSWNPDDVIDLAAVAEHVVSVMESLDGPAILVGHSGGGIVASQVAEWIPSQVTGLVYVAGMMLPSQMDFGMLCAEAGLESPVGISRWLVPVGEGEATAVPPEAAAAVFFHEAPVADAIGAARMLVPQLESARLMAADWTEERFGTVPRLYVECTLDRTVPIEAQRAMQRLVPGAQMVSLGTDHAPQLSALPELIDAITEFAQQVFSRTRPLEPAEAGPSS</sequence>
<dbReference type="GO" id="GO:0016787">
    <property type="term" value="F:hydrolase activity"/>
    <property type="evidence" value="ECO:0007669"/>
    <property type="project" value="UniProtKB-KW"/>
</dbReference>
<name>A0ABV5XAV6_9NOCA</name>
<dbReference type="EMBL" id="JBHMAS010000004">
    <property type="protein sequence ID" value="MFB9778999.1"/>
    <property type="molecule type" value="Genomic_DNA"/>
</dbReference>
<evidence type="ECO:0000313" key="3">
    <source>
        <dbReference type="Proteomes" id="UP001589587"/>
    </source>
</evidence>
<dbReference type="Gene3D" id="3.40.50.1820">
    <property type="entry name" value="alpha/beta hydrolase"/>
    <property type="match status" value="1"/>
</dbReference>
<accession>A0ABV5XAV6</accession>